<dbReference type="STRING" id="1869.MB27_42565"/>
<keyword evidence="3" id="KW-1185">Reference proteome</keyword>
<dbReference type="EMBL" id="JRTT01000141">
    <property type="protein sequence ID" value="KHD72002.1"/>
    <property type="molecule type" value="Genomic_DNA"/>
</dbReference>
<organism evidence="2 3">
    <name type="scientific">Actinoplanes utahensis</name>
    <dbReference type="NCBI Taxonomy" id="1869"/>
    <lineage>
        <taxon>Bacteria</taxon>
        <taxon>Bacillati</taxon>
        <taxon>Actinomycetota</taxon>
        <taxon>Actinomycetes</taxon>
        <taxon>Micromonosporales</taxon>
        <taxon>Micromonosporaceae</taxon>
        <taxon>Actinoplanes</taxon>
    </lineage>
</organism>
<feature type="compositionally biased region" description="Pro residues" evidence="1">
    <location>
        <begin position="1"/>
        <end position="16"/>
    </location>
</feature>
<evidence type="ECO:0000313" key="2">
    <source>
        <dbReference type="EMBL" id="KHD72002.1"/>
    </source>
</evidence>
<dbReference type="AlphaFoldDB" id="A0A0A6WWD8"/>
<dbReference type="Proteomes" id="UP000054537">
    <property type="component" value="Unassembled WGS sequence"/>
</dbReference>
<gene>
    <name evidence="2" type="ORF">MB27_42565</name>
</gene>
<comment type="caution">
    <text evidence="2">The sequence shown here is derived from an EMBL/GenBank/DDBJ whole genome shotgun (WGS) entry which is preliminary data.</text>
</comment>
<evidence type="ECO:0000313" key="3">
    <source>
        <dbReference type="Proteomes" id="UP000054537"/>
    </source>
</evidence>
<name>A0A0A6WWD8_ACTUT</name>
<evidence type="ECO:0000256" key="1">
    <source>
        <dbReference type="SAM" id="MobiDB-lite"/>
    </source>
</evidence>
<proteinExistence type="predicted"/>
<reference evidence="2 3" key="1">
    <citation type="submission" date="2014-10" db="EMBL/GenBank/DDBJ databases">
        <title>Draft genome sequence of Actinoplanes utahensis NRRL 12052.</title>
        <authorList>
            <person name="Velasco-Bucheli B."/>
            <person name="del Cerro C."/>
            <person name="Hormigo D."/>
            <person name="Garcia J.L."/>
            <person name="Acebal C."/>
            <person name="Arroyo M."/>
            <person name="de la Mata I."/>
        </authorList>
    </citation>
    <scope>NUCLEOTIDE SEQUENCE [LARGE SCALE GENOMIC DNA]</scope>
    <source>
        <strain evidence="2 3">NRRL 12052</strain>
    </source>
</reference>
<feature type="region of interest" description="Disordered" evidence="1">
    <location>
        <begin position="1"/>
        <end position="50"/>
    </location>
</feature>
<sequence>MGRRPPAPPDPRPAPVPACRRSWRTGSEQRSPEAARAWVGPSGRERSRSCDARCTRSVRENLPTGLPAGGCGE</sequence>
<protein>
    <submittedName>
        <fullName evidence="2">Uncharacterized protein</fullName>
    </submittedName>
</protein>
<accession>A0A0A6WWD8</accession>